<dbReference type="SUPFAM" id="SSF63817">
    <property type="entry name" value="Sortase"/>
    <property type="match status" value="1"/>
</dbReference>
<feature type="active site" description="Acyl-thioester intermediate" evidence="4">
    <location>
        <position position="216"/>
    </location>
</feature>
<evidence type="ECO:0000256" key="2">
    <source>
        <dbReference type="ARBA" id="ARBA00022801"/>
    </source>
</evidence>
<dbReference type="InterPro" id="IPR023365">
    <property type="entry name" value="Sortase_dom-sf"/>
</dbReference>
<dbReference type="GO" id="GO:0008234">
    <property type="term" value="F:cysteine-type peptidase activity"/>
    <property type="evidence" value="ECO:0007669"/>
    <property type="project" value="UniProtKB-KW"/>
</dbReference>
<keyword evidence="1" id="KW-0645">Protease</keyword>
<dbReference type="Proteomes" id="UP000263232">
    <property type="component" value="Chromosome"/>
</dbReference>
<evidence type="ECO:0000256" key="3">
    <source>
        <dbReference type="ARBA" id="ARBA00022807"/>
    </source>
</evidence>
<dbReference type="EMBL" id="CP023434">
    <property type="protein sequence ID" value="AXY26391.1"/>
    <property type="molecule type" value="Genomic_DNA"/>
</dbReference>
<gene>
    <name evidence="5" type="ORF">CL176_10520</name>
</gene>
<organism evidence="5 6">
    <name type="scientific">Suicoccus acidiformans</name>
    <dbReference type="NCBI Taxonomy" id="2036206"/>
    <lineage>
        <taxon>Bacteria</taxon>
        <taxon>Bacillati</taxon>
        <taxon>Bacillota</taxon>
        <taxon>Bacilli</taxon>
        <taxon>Lactobacillales</taxon>
        <taxon>Aerococcaceae</taxon>
        <taxon>Suicoccus</taxon>
    </lineage>
</organism>
<dbReference type="OrthoDB" id="1648028at2"/>
<dbReference type="RefSeq" id="WP_118991250.1">
    <property type="nucleotide sequence ID" value="NZ_CP023434.1"/>
</dbReference>
<dbReference type="AlphaFoldDB" id="A0A347WMT4"/>
<accession>A0A347WMT4</accession>
<dbReference type="InterPro" id="IPR005754">
    <property type="entry name" value="Sortase"/>
</dbReference>
<evidence type="ECO:0000313" key="6">
    <source>
        <dbReference type="Proteomes" id="UP000263232"/>
    </source>
</evidence>
<keyword evidence="6" id="KW-1185">Reference proteome</keyword>
<feature type="active site" description="Proton donor/acceptor" evidence="4">
    <location>
        <position position="152"/>
    </location>
</feature>
<dbReference type="Gene3D" id="2.40.260.10">
    <property type="entry name" value="Sortase"/>
    <property type="match status" value="1"/>
</dbReference>
<evidence type="ECO:0000256" key="4">
    <source>
        <dbReference type="PIRSR" id="PIRSR605754-1"/>
    </source>
</evidence>
<keyword evidence="3" id="KW-0788">Thiol protease</keyword>
<protein>
    <submittedName>
        <fullName evidence="5">Class A sortase</fullName>
    </submittedName>
</protein>
<evidence type="ECO:0000256" key="1">
    <source>
        <dbReference type="ARBA" id="ARBA00022670"/>
    </source>
</evidence>
<evidence type="ECO:0000313" key="5">
    <source>
        <dbReference type="EMBL" id="AXY26391.1"/>
    </source>
</evidence>
<dbReference type="Pfam" id="PF04203">
    <property type="entry name" value="Sortase"/>
    <property type="match status" value="1"/>
</dbReference>
<keyword evidence="2" id="KW-0378">Hydrolase</keyword>
<dbReference type="KEGG" id="abae:CL176_10520"/>
<dbReference type="GO" id="GO:0006508">
    <property type="term" value="P:proteolysis"/>
    <property type="evidence" value="ECO:0007669"/>
    <property type="project" value="UniProtKB-KW"/>
</dbReference>
<dbReference type="CDD" id="cd06165">
    <property type="entry name" value="Sortase_A"/>
    <property type="match status" value="1"/>
</dbReference>
<dbReference type="InterPro" id="IPR042007">
    <property type="entry name" value="Sortase_A"/>
</dbReference>
<reference evidence="5 6" key="1">
    <citation type="submission" date="2017-09" db="EMBL/GenBank/DDBJ databases">
        <title>Complete genome sequence of Oxytococcus suis strain ZY16052.</title>
        <authorList>
            <person name="Li F."/>
        </authorList>
    </citation>
    <scope>NUCLEOTIDE SEQUENCE [LARGE SCALE GENOMIC DNA]</scope>
    <source>
        <strain evidence="5 6">ZY16052</strain>
    </source>
</reference>
<dbReference type="NCBIfam" id="TIGR01076">
    <property type="entry name" value="sortase_fam"/>
    <property type="match status" value="1"/>
</dbReference>
<name>A0A347WMT4_9LACT</name>
<proteinExistence type="predicted"/>
<sequence length="257" mass="28266">MSKERRMRREVHYNKKQKRRGGKWRIVLASLLILVGLALFAVEPIKNQMIRQGTETNTVGNVTREDIVQNQQADVTYDWNDISTLNAATVIGDNLSGVNAEELPVVGGIAIPAVGMNLPIHLGVSNVGMYLGAGTLYPEQKMGESNYPLASHHSVHDDLLFAPLLRVEYGDVIYLTDLENVYAYEIDRIETVPPTAVEVAEPIPEGETPIVTLITCDYDLIDRVIVQGTLIDTVPINEASEEVLDAFEIPTTEAGLG</sequence>